<proteinExistence type="predicted"/>
<dbReference type="CDD" id="cd22152">
    <property type="entry name" value="F-box_AtAFR-like"/>
    <property type="match status" value="1"/>
</dbReference>
<evidence type="ECO:0000259" key="2">
    <source>
        <dbReference type="Pfam" id="PF00646"/>
    </source>
</evidence>
<reference evidence="4" key="2">
    <citation type="submission" date="2025-08" db="UniProtKB">
        <authorList>
            <consortium name="RefSeq"/>
        </authorList>
    </citation>
    <scope>IDENTIFICATION</scope>
    <source>
        <tissue evidence="4">Leaf</tissue>
    </source>
</reference>
<gene>
    <name evidence="4" type="primary">LOC104745557</name>
</gene>
<accession>A0ABM0W3D7</accession>
<dbReference type="SUPFAM" id="SSF117281">
    <property type="entry name" value="Kelch motif"/>
    <property type="match status" value="1"/>
</dbReference>
<evidence type="ECO:0000313" key="4">
    <source>
        <dbReference type="RefSeq" id="XP_010465129.1"/>
    </source>
</evidence>
<dbReference type="PANTHER" id="PTHR24414:SF75">
    <property type="entry name" value="F-BOX DOMAIN-CONTAINING PROTEIN"/>
    <property type="match status" value="1"/>
</dbReference>
<organism evidence="3 4">
    <name type="scientific">Camelina sativa</name>
    <name type="common">False flax</name>
    <name type="synonym">Myagrum sativum</name>
    <dbReference type="NCBI Taxonomy" id="90675"/>
    <lineage>
        <taxon>Eukaryota</taxon>
        <taxon>Viridiplantae</taxon>
        <taxon>Streptophyta</taxon>
        <taxon>Embryophyta</taxon>
        <taxon>Tracheophyta</taxon>
        <taxon>Spermatophyta</taxon>
        <taxon>Magnoliopsida</taxon>
        <taxon>eudicotyledons</taxon>
        <taxon>Gunneridae</taxon>
        <taxon>Pentapetalae</taxon>
        <taxon>rosids</taxon>
        <taxon>malvids</taxon>
        <taxon>Brassicales</taxon>
        <taxon>Brassicaceae</taxon>
        <taxon>Camelineae</taxon>
        <taxon>Camelina</taxon>
    </lineage>
</organism>
<reference evidence="3" key="1">
    <citation type="journal article" date="2014" name="Nat. Commun.">
        <title>The emerging biofuel crop Camelina sativa retains a highly undifferentiated hexaploid genome structure.</title>
        <authorList>
            <person name="Kagale S."/>
            <person name="Koh C."/>
            <person name="Nixon J."/>
            <person name="Bollina V."/>
            <person name="Clarke W.E."/>
            <person name="Tuteja R."/>
            <person name="Spillane C."/>
            <person name="Robinson S.J."/>
            <person name="Links M.G."/>
            <person name="Clarke C."/>
            <person name="Higgins E.E."/>
            <person name="Huebert T."/>
            <person name="Sharpe A.G."/>
            <person name="Parkin I.A."/>
        </authorList>
    </citation>
    <scope>NUCLEOTIDE SEQUENCE [LARGE SCALE GENOMIC DNA]</scope>
    <source>
        <strain evidence="3">cv. DH55</strain>
    </source>
</reference>
<dbReference type="InterPro" id="IPR001810">
    <property type="entry name" value="F-box_dom"/>
</dbReference>
<dbReference type="InterPro" id="IPR036047">
    <property type="entry name" value="F-box-like_dom_sf"/>
</dbReference>
<dbReference type="GeneID" id="104745557"/>
<dbReference type="PANTHER" id="PTHR24414">
    <property type="entry name" value="F-BOX/KELCH-REPEAT PROTEIN SKIP4"/>
    <property type="match status" value="1"/>
</dbReference>
<sequence length="403" mass="45498">MAKQKLIVGSLASFTSKRTGAFFQGTVYFYRQEDASFGIDCVLRADVSGRPGFVEGCYQFLTSDIEDLRVVPFEPNSTINDTEDDDQKNKSGDALSSSTVTSTSKCVTSDGTYHCINAEILQKLTDYMFLEKLLRSESKDDALVAFQIVFLRLSSVIDRLPAPKIKTGLIEAAAETSFLQMPPDITLQILARIPKYHYPIVSCVAKDLHNLLKSRELHNVRRQLDKEYIFLCFTIAPTVSGNSTKAWFTLRKHNDKSTKDVFVPAFGLPTDEGLSFGNIFALGSDIVLVEKKKIRVLIYDSRSSTLRQTPNIPVDLNYRNSGLVGHKLYVFGTPSTAQCMSERYKVQLITFDFKSQTWDRPYPTKMRQSYSTATVDKNIYLIRGLDSVYYHTREGTCFPFDLP</sequence>
<evidence type="ECO:0000256" key="1">
    <source>
        <dbReference type="SAM" id="MobiDB-lite"/>
    </source>
</evidence>
<feature type="region of interest" description="Disordered" evidence="1">
    <location>
        <begin position="76"/>
        <end position="98"/>
    </location>
</feature>
<feature type="domain" description="F-box" evidence="2">
    <location>
        <begin position="178"/>
        <end position="218"/>
    </location>
</feature>
<dbReference type="RefSeq" id="XP_010465129.1">
    <property type="nucleotide sequence ID" value="XM_010466827.2"/>
</dbReference>
<dbReference type="Gene3D" id="2.120.10.80">
    <property type="entry name" value="Kelch-type beta propeller"/>
    <property type="match status" value="1"/>
</dbReference>
<protein>
    <submittedName>
        <fullName evidence="4">F-box/kelch-repeat protein At2g44630-like</fullName>
    </submittedName>
</protein>
<dbReference type="Pfam" id="PF00646">
    <property type="entry name" value="F-box"/>
    <property type="match status" value="1"/>
</dbReference>
<dbReference type="Proteomes" id="UP000694864">
    <property type="component" value="Chromosome 15"/>
</dbReference>
<dbReference type="InterPro" id="IPR050354">
    <property type="entry name" value="F-box/kelch-repeat_ARATH"/>
</dbReference>
<dbReference type="InterPro" id="IPR015915">
    <property type="entry name" value="Kelch-typ_b-propeller"/>
</dbReference>
<keyword evidence="3" id="KW-1185">Reference proteome</keyword>
<dbReference type="SUPFAM" id="SSF81383">
    <property type="entry name" value="F-box domain"/>
    <property type="match status" value="1"/>
</dbReference>
<evidence type="ECO:0000313" key="3">
    <source>
        <dbReference type="Proteomes" id="UP000694864"/>
    </source>
</evidence>
<name>A0ABM0W3D7_CAMSA</name>